<dbReference type="EMBL" id="AGNL01047997">
    <property type="protein sequence ID" value="EJK46095.1"/>
    <property type="molecule type" value="Genomic_DNA"/>
</dbReference>
<dbReference type="AlphaFoldDB" id="K0R232"/>
<evidence type="ECO:0000256" key="1">
    <source>
        <dbReference type="SAM" id="MobiDB-lite"/>
    </source>
</evidence>
<feature type="region of interest" description="Disordered" evidence="1">
    <location>
        <begin position="1"/>
        <end position="41"/>
    </location>
</feature>
<reference evidence="2 3" key="1">
    <citation type="journal article" date="2012" name="Genome Biol.">
        <title>Genome and low-iron response of an oceanic diatom adapted to chronic iron limitation.</title>
        <authorList>
            <person name="Lommer M."/>
            <person name="Specht M."/>
            <person name="Roy A.S."/>
            <person name="Kraemer L."/>
            <person name="Andreson R."/>
            <person name="Gutowska M.A."/>
            <person name="Wolf J."/>
            <person name="Bergner S.V."/>
            <person name="Schilhabel M.B."/>
            <person name="Klostermeier U.C."/>
            <person name="Beiko R.G."/>
            <person name="Rosenstiel P."/>
            <person name="Hippler M."/>
            <person name="Laroche J."/>
        </authorList>
    </citation>
    <scope>NUCLEOTIDE SEQUENCE [LARGE SCALE GENOMIC DNA]</scope>
    <source>
        <strain evidence="2 3">CCMP1005</strain>
    </source>
</reference>
<keyword evidence="3" id="KW-1185">Reference proteome</keyword>
<evidence type="ECO:0000313" key="3">
    <source>
        <dbReference type="Proteomes" id="UP000266841"/>
    </source>
</evidence>
<comment type="caution">
    <text evidence="2">The sequence shown here is derived from an EMBL/GenBank/DDBJ whole genome shotgun (WGS) entry which is preliminary data.</text>
</comment>
<evidence type="ECO:0000313" key="2">
    <source>
        <dbReference type="EMBL" id="EJK46095.1"/>
    </source>
</evidence>
<accession>K0R232</accession>
<sequence length="231" mass="25107">MRSSSSKPSPTTQETTEITHGLTRDGRLHSRERSGCLEQSAKNGLHSAQEYLRRCKAGAWKSEQDEESLKRWNLECIIKAELIGAPVPVDLTMEYLLAWMHPFKSLNRIYSSLCLEMAARGLASHSPDIHAGAEFLLGKLRPAQTTSTLKDLPVHAGGEALLGKVDASPHTSTLETPTAHAWAEALWGRLGPVIVTTTSTLEDLPVHAGGKALLGKAAASQQYEYSRDSPS</sequence>
<name>K0R232_THAOC</name>
<protein>
    <submittedName>
        <fullName evidence="2">Uncharacterized protein</fullName>
    </submittedName>
</protein>
<gene>
    <name evidence="2" type="ORF">THAOC_35259</name>
</gene>
<feature type="compositionally biased region" description="Polar residues" evidence="1">
    <location>
        <begin position="1"/>
        <end position="18"/>
    </location>
</feature>
<feature type="compositionally biased region" description="Basic and acidic residues" evidence="1">
    <location>
        <begin position="22"/>
        <end position="35"/>
    </location>
</feature>
<dbReference type="Proteomes" id="UP000266841">
    <property type="component" value="Unassembled WGS sequence"/>
</dbReference>
<organism evidence="2 3">
    <name type="scientific">Thalassiosira oceanica</name>
    <name type="common">Marine diatom</name>
    <dbReference type="NCBI Taxonomy" id="159749"/>
    <lineage>
        <taxon>Eukaryota</taxon>
        <taxon>Sar</taxon>
        <taxon>Stramenopiles</taxon>
        <taxon>Ochrophyta</taxon>
        <taxon>Bacillariophyta</taxon>
        <taxon>Coscinodiscophyceae</taxon>
        <taxon>Thalassiosirophycidae</taxon>
        <taxon>Thalassiosirales</taxon>
        <taxon>Thalassiosiraceae</taxon>
        <taxon>Thalassiosira</taxon>
    </lineage>
</organism>
<proteinExistence type="predicted"/>